<dbReference type="InterPro" id="IPR037237">
    <property type="entry name" value="IlvD/EDD_N"/>
</dbReference>
<dbReference type="GO" id="GO:0005739">
    <property type="term" value="C:mitochondrion"/>
    <property type="evidence" value="ECO:0007669"/>
    <property type="project" value="TreeGrafter"/>
</dbReference>
<dbReference type="EMBL" id="ML735323">
    <property type="protein sequence ID" value="KAE8385907.1"/>
    <property type="molecule type" value="Genomic_DNA"/>
</dbReference>
<gene>
    <name evidence="1" type="ORF">BDV23DRAFT_187811</name>
</gene>
<dbReference type="GO" id="GO:0004160">
    <property type="term" value="F:dihydroxy-acid dehydratase activity"/>
    <property type="evidence" value="ECO:0007669"/>
    <property type="project" value="TreeGrafter"/>
</dbReference>
<evidence type="ECO:0000313" key="1">
    <source>
        <dbReference type="EMBL" id="KAE8385907.1"/>
    </source>
</evidence>
<proteinExistence type="predicted"/>
<dbReference type="GO" id="GO:0009082">
    <property type="term" value="P:branched-chain amino acid biosynthetic process"/>
    <property type="evidence" value="ECO:0007669"/>
    <property type="project" value="TreeGrafter"/>
</dbReference>
<dbReference type="OrthoDB" id="5280534at2759"/>
<sequence length="73" mass="7822">MNKVSHYVTKPTSQGTSQAVLYAIGFSEKDMDKAQVAISSAGVEKVGLKGMQFDTVSVSNAISMGTKDMRYSL</sequence>
<dbReference type="SUPFAM" id="SSF143975">
    <property type="entry name" value="IlvD/EDD N-terminal domain-like"/>
    <property type="match status" value="1"/>
</dbReference>
<dbReference type="PANTHER" id="PTHR21000:SF5">
    <property type="entry name" value="DIHYDROXY-ACID DEHYDRATASE, MITOCHONDRIAL"/>
    <property type="match status" value="1"/>
</dbReference>
<name>A0A5N7BWN7_PETAA</name>
<dbReference type="InterPro" id="IPR050165">
    <property type="entry name" value="DHAD_IlvD/Edd"/>
</dbReference>
<reference evidence="1" key="1">
    <citation type="submission" date="2019-04" db="EMBL/GenBank/DDBJ databases">
        <title>Friends and foes A comparative genomics studyof 23 Aspergillus species from section Flavi.</title>
        <authorList>
            <consortium name="DOE Joint Genome Institute"/>
            <person name="Kjaerbolling I."/>
            <person name="Vesth T."/>
            <person name="Frisvad J.C."/>
            <person name="Nybo J.L."/>
            <person name="Theobald S."/>
            <person name="Kildgaard S."/>
            <person name="Isbrandt T."/>
            <person name="Kuo A."/>
            <person name="Sato A."/>
            <person name="Lyhne E.K."/>
            <person name="Kogle M.E."/>
            <person name="Wiebenga A."/>
            <person name="Kun R.S."/>
            <person name="Lubbers R.J."/>
            <person name="Makela M.R."/>
            <person name="Barry K."/>
            <person name="Chovatia M."/>
            <person name="Clum A."/>
            <person name="Daum C."/>
            <person name="Haridas S."/>
            <person name="He G."/>
            <person name="LaButti K."/>
            <person name="Lipzen A."/>
            <person name="Mondo S."/>
            <person name="Riley R."/>
            <person name="Salamov A."/>
            <person name="Simmons B.A."/>
            <person name="Magnuson J.K."/>
            <person name="Henrissat B."/>
            <person name="Mortensen U.H."/>
            <person name="Larsen T.O."/>
            <person name="Devries R.P."/>
            <person name="Grigoriev I.V."/>
            <person name="Machida M."/>
            <person name="Baker S.E."/>
            <person name="Andersen M.R."/>
        </authorList>
    </citation>
    <scope>NUCLEOTIDE SEQUENCE [LARGE SCALE GENOMIC DNA]</scope>
    <source>
        <strain evidence="1">IBT 14317</strain>
    </source>
</reference>
<protein>
    <submittedName>
        <fullName evidence="1">Uncharacterized protein</fullName>
    </submittedName>
</protein>
<dbReference type="AlphaFoldDB" id="A0A5N7BWN7"/>
<organism evidence="1">
    <name type="scientific">Petromyces alliaceus</name>
    <name type="common">Aspergillus alliaceus</name>
    <dbReference type="NCBI Taxonomy" id="209559"/>
    <lineage>
        <taxon>Eukaryota</taxon>
        <taxon>Fungi</taxon>
        <taxon>Dikarya</taxon>
        <taxon>Ascomycota</taxon>
        <taxon>Pezizomycotina</taxon>
        <taxon>Eurotiomycetes</taxon>
        <taxon>Eurotiomycetidae</taxon>
        <taxon>Eurotiales</taxon>
        <taxon>Aspergillaceae</taxon>
        <taxon>Aspergillus</taxon>
        <taxon>Aspergillus subgen. Circumdati</taxon>
    </lineage>
</organism>
<dbReference type="Proteomes" id="UP000326877">
    <property type="component" value="Unassembled WGS sequence"/>
</dbReference>
<accession>A0A5N7BWN7</accession>
<dbReference type="PANTHER" id="PTHR21000">
    <property type="entry name" value="DIHYDROXY-ACID DEHYDRATASE DAD"/>
    <property type="match status" value="1"/>
</dbReference>